<evidence type="ECO:0000313" key="2">
    <source>
        <dbReference type="Proteomes" id="UP001225034"/>
    </source>
</evidence>
<organism evidence="1 2">
    <name type="scientific">Alkalicoccobacillus murimartini</name>
    <dbReference type="NCBI Taxonomy" id="171685"/>
    <lineage>
        <taxon>Bacteria</taxon>
        <taxon>Bacillati</taxon>
        <taxon>Bacillota</taxon>
        <taxon>Bacilli</taxon>
        <taxon>Bacillales</taxon>
        <taxon>Bacillaceae</taxon>
        <taxon>Alkalicoccobacillus</taxon>
    </lineage>
</organism>
<comment type="caution">
    <text evidence="1">The sequence shown here is derived from an EMBL/GenBank/DDBJ whole genome shotgun (WGS) entry which is preliminary data.</text>
</comment>
<dbReference type="RefSeq" id="WP_306979481.1">
    <property type="nucleotide sequence ID" value="NZ_JAUSUA010000001.1"/>
</dbReference>
<dbReference type="Proteomes" id="UP001225034">
    <property type="component" value="Unassembled WGS sequence"/>
</dbReference>
<proteinExistence type="predicted"/>
<evidence type="ECO:0000313" key="1">
    <source>
        <dbReference type="EMBL" id="MDQ0205654.1"/>
    </source>
</evidence>
<sequence length="213" mass="24557">MKLFNYIYLVAFVFILAGCSEDASLTLKDAELTGNEEILFSAIAKETYLFDLEGTIPQGTEMTVGVDYYEFGELSEENQLFGVSRAIDEESEYTDDYQKLFIMMEEQEYSSNVMLDVILNTENGSYSTYGSELEGINLQDRAYSSGSIFLEEEDLDEIILTNETINEKQYIARYIISADNSFRSFDLEHATQPNQDYEFLYLFYVQLQDIDEN</sequence>
<accession>A0ABT9YCS3</accession>
<name>A0ABT9YCS3_9BACI</name>
<keyword evidence="2" id="KW-1185">Reference proteome</keyword>
<gene>
    <name evidence="1" type="ORF">J2S05_000428</name>
</gene>
<dbReference type="EMBL" id="JAUSUA010000001">
    <property type="protein sequence ID" value="MDQ0205654.1"/>
    <property type="molecule type" value="Genomic_DNA"/>
</dbReference>
<reference evidence="1 2" key="1">
    <citation type="submission" date="2023-07" db="EMBL/GenBank/DDBJ databases">
        <title>Genomic Encyclopedia of Type Strains, Phase IV (KMG-IV): sequencing the most valuable type-strain genomes for metagenomic binning, comparative biology and taxonomic classification.</title>
        <authorList>
            <person name="Goeker M."/>
        </authorList>
    </citation>
    <scope>NUCLEOTIDE SEQUENCE [LARGE SCALE GENOMIC DNA]</scope>
    <source>
        <strain evidence="1 2">DSM 19154</strain>
    </source>
</reference>
<evidence type="ECO:0008006" key="3">
    <source>
        <dbReference type="Google" id="ProtNLM"/>
    </source>
</evidence>
<dbReference type="PROSITE" id="PS51257">
    <property type="entry name" value="PROKAR_LIPOPROTEIN"/>
    <property type="match status" value="1"/>
</dbReference>
<protein>
    <recommendedName>
        <fullName evidence="3">Lipoprotein</fullName>
    </recommendedName>
</protein>